<organism evidence="2 3">
    <name type="scientific">Halocaridina rubra</name>
    <name type="common">Hawaiian red shrimp</name>
    <dbReference type="NCBI Taxonomy" id="373956"/>
    <lineage>
        <taxon>Eukaryota</taxon>
        <taxon>Metazoa</taxon>
        <taxon>Ecdysozoa</taxon>
        <taxon>Arthropoda</taxon>
        <taxon>Crustacea</taxon>
        <taxon>Multicrustacea</taxon>
        <taxon>Malacostraca</taxon>
        <taxon>Eumalacostraca</taxon>
        <taxon>Eucarida</taxon>
        <taxon>Decapoda</taxon>
        <taxon>Pleocyemata</taxon>
        <taxon>Caridea</taxon>
        <taxon>Atyoidea</taxon>
        <taxon>Atyidae</taxon>
        <taxon>Halocaridina</taxon>
    </lineage>
</organism>
<proteinExistence type="predicted"/>
<protein>
    <submittedName>
        <fullName evidence="2">Uncharacterized protein</fullName>
    </submittedName>
</protein>
<evidence type="ECO:0000256" key="1">
    <source>
        <dbReference type="SAM" id="MobiDB-lite"/>
    </source>
</evidence>
<dbReference type="Proteomes" id="UP001381693">
    <property type="component" value="Unassembled WGS sequence"/>
</dbReference>
<sequence length="123" mass="13303">MDINNFIHILCRRVTEVSCEDNNPDGIEQNPSIFEVYNAPQDSINKQGEALAKLAAYDGNVRGAPNSGSDAMTASPKIRPNRTQGAASNVPFSLSNAPAQASPTIPVHNQSQYPPQEREGRIL</sequence>
<evidence type="ECO:0000313" key="3">
    <source>
        <dbReference type="Proteomes" id="UP001381693"/>
    </source>
</evidence>
<keyword evidence="3" id="KW-1185">Reference proteome</keyword>
<feature type="compositionally biased region" description="Polar residues" evidence="1">
    <location>
        <begin position="81"/>
        <end position="114"/>
    </location>
</feature>
<dbReference type="EMBL" id="JAXCGZ010017244">
    <property type="protein sequence ID" value="KAK7068445.1"/>
    <property type="molecule type" value="Genomic_DNA"/>
</dbReference>
<name>A0AAN8WLP0_HALRR</name>
<comment type="caution">
    <text evidence="2">The sequence shown here is derived from an EMBL/GenBank/DDBJ whole genome shotgun (WGS) entry which is preliminary data.</text>
</comment>
<gene>
    <name evidence="2" type="ORF">SK128_018533</name>
</gene>
<evidence type="ECO:0000313" key="2">
    <source>
        <dbReference type="EMBL" id="KAK7068445.1"/>
    </source>
</evidence>
<feature type="region of interest" description="Disordered" evidence="1">
    <location>
        <begin position="63"/>
        <end position="123"/>
    </location>
</feature>
<dbReference type="AlphaFoldDB" id="A0AAN8WLP0"/>
<accession>A0AAN8WLP0</accession>
<reference evidence="2 3" key="1">
    <citation type="submission" date="2023-11" db="EMBL/GenBank/DDBJ databases">
        <title>Halocaridina rubra genome assembly.</title>
        <authorList>
            <person name="Smith C."/>
        </authorList>
    </citation>
    <scope>NUCLEOTIDE SEQUENCE [LARGE SCALE GENOMIC DNA]</scope>
    <source>
        <strain evidence="2">EP-1</strain>
        <tissue evidence="2">Whole</tissue>
    </source>
</reference>
<feature type="non-terminal residue" evidence="2">
    <location>
        <position position="123"/>
    </location>
</feature>